<keyword evidence="2" id="KW-0812">Transmembrane</keyword>
<dbReference type="PANTHER" id="PTHR38434:SF1">
    <property type="entry name" value="BLL2549 PROTEIN"/>
    <property type="match status" value="1"/>
</dbReference>
<feature type="transmembrane region" description="Helical" evidence="2">
    <location>
        <begin position="425"/>
        <end position="445"/>
    </location>
</feature>
<reference evidence="3 4" key="1">
    <citation type="submission" date="2021-01" db="EMBL/GenBank/DDBJ databases">
        <title>Genomic Encyclopedia of Type Strains, Phase IV (KMG-IV): sequencing the most valuable type-strain genomes for metagenomic binning, comparative biology and taxonomic classification.</title>
        <authorList>
            <person name="Goeker M."/>
        </authorList>
    </citation>
    <scope>NUCLEOTIDE SEQUENCE [LARGE SCALE GENOMIC DNA]</scope>
    <source>
        <strain evidence="3 4">DSM 25879</strain>
    </source>
</reference>
<dbReference type="PANTHER" id="PTHR38434">
    <property type="entry name" value="BLL2549 PROTEIN"/>
    <property type="match status" value="1"/>
</dbReference>
<feature type="transmembrane region" description="Helical" evidence="2">
    <location>
        <begin position="372"/>
        <end position="389"/>
    </location>
</feature>
<gene>
    <name evidence="3" type="ORF">JOC95_002695</name>
</gene>
<feature type="transmembrane region" description="Helical" evidence="2">
    <location>
        <begin position="117"/>
        <end position="135"/>
    </location>
</feature>
<sequence>MDQDSKIYELEVKLAALEKEVSLLKAKVKDIEGSPVETGFRKVPTKQTSPIPITDNKARHETVTDRKPIPEPFKTEPTDWEKVLLQTWLPRLFIFVFIVGIVWGFKAASDYGWLNDGVKISLGYLTAAGLLFIGFKQMHHKREVLGQVLLGGGISVLILATFSMHSLYGMIGPILAFTLQVVWIIVGVWLTMRFSSQGLAIISVVGGFLVPFLIESSDPSIYIFVGYETLLFLVFLFLAIRLRFLYLYVSSFLLLNGALLFYYAFSPEVEGSYLLSTAVIIQHAVLLYFFLTTDHFMKVQAGTVFSSVFITYTWVYGIFQDLSITLYLLFGIATYAVLSFLWKQQKHKVDQLAINGLLFLFFFLFHFFSEEYLGALLLLQGIGAFYAAFKYKSLASKVLSVFIFLIGTMMVLVDPIKDPLSFETFQWLILLVTFVIGIMVVWQFNQAVRNKALTIGGLLFTFFSLVFVTQLTMAVTSDLPYENRTLWLSFAWMTQAVVVIGVGIWKRFNLAKYIGVGLLVLTLVKLILLDLPFISIQFKAILFIALGLIGLIASRVFYKKK</sequence>
<comment type="caution">
    <text evidence="3">The sequence shown here is derived from an EMBL/GenBank/DDBJ whole genome shotgun (WGS) entry which is preliminary data.</text>
</comment>
<feature type="transmembrane region" description="Helical" evidence="2">
    <location>
        <begin position="198"/>
        <end position="214"/>
    </location>
</feature>
<feature type="transmembrane region" description="Helical" evidence="2">
    <location>
        <begin position="220"/>
        <end position="238"/>
    </location>
</feature>
<dbReference type="Proteomes" id="UP000737402">
    <property type="component" value="Unassembled WGS sequence"/>
</dbReference>
<proteinExistence type="predicted"/>
<feature type="transmembrane region" description="Helical" evidence="2">
    <location>
        <begin position="245"/>
        <end position="265"/>
    </location>
</feature>
<feature type="coiled-coil region" evidence="1">
    <location>
        <begin position="7"/>
        <end position="34"/>
    </location>
</feature>
<accession>A0ABS2P345</accession>
<feature type="transmembrane region" description="Helical" evidence="2">
    <location>
        <begin position="325"/>
        <end position="342"/>
    </location>
</feature>
<evidence type="ECO:0000313" key="4">
    <source>
        <dbReference type="Proteomes" id="UP000737402"/>
    </source>
</evidence>
<dbReference type="InterPro" id="IPR019286">
    <property type="entry name" value="DUF2339_TM"/>
</dbReference>
<feature type="transmembrane region" description="Helical" evidence="2">
    <location>
        <begin position="513"/>
        <end position="534"/>
    </location>
</feature>
<keyword evidence="2" id="KW-0472">Membrane</keyword>
<organism evidence="3 4">
    <name type="scientific">Sutcliffiella tianshenii</name>
    <dbReference type="NCBI Taxonomy" id="1463404"/>
    <lineage>
        <taxon>Bacteria</taxon>
        <taxon>Bacillati</taxon>
        <taxon>Bacillota</taxon>
        <taxon>Bacilli</taxon>
        <taxon>Bacillales</taxon>
        <taxon>Bacillaceae</taxon>
        <taxon>Sutcliffiella</taxon>
    </lineage>
</organism>
<evidence type="ECO:0000256" key="1">
    <source>
        <dbReference type="SAM" id="Coils"/>
    </source>
</evidence>
<keyword evidence="2" id="KW-1133">Transmembrane helix</keyword>
<keyword evidence="4" id="KW-1185">Reference proteome</keyword>
<feature type="transmembrane region" description="Helical" evidence="2">
    <location>
        <begin position="88"/>
        <end position="105"/>
    </location>
</feature>
<feature type="transmembrane region" description="Helical" evidence="2">
    <location>
        <begin position="271"/>
        <end position="291"/>
    </location>
</feature>
<keyword evidence="1" id="KW-0175">Coiled coil</keyword>
<feature type="transmembrane region" description="Helical" evidence="2">
    <location>
        <begin position="170"/>
        <end position="191"/>
    </location>
</feature>
<feature type="transmembrane region" description="Helical" evidence="2">
    <location>
        <begin position="144"/>
        <end position="164"/>
    </location>
</feature>
<evidence type="ECO:0000313" key="3">
    <source>
        <dbReference type="EMBL" id="MBM7620840.1"/>
    </source>
</evidence>
<feature type="transmembrane region" description="Helical" evidence="2">
    <location>
        <begin position="349"/>
        <end position="366"/>
    </location>
</feature>
<dbReference type="RefSeq" id="WP_204416984.1">
    <property type="nucleotide sequence ID" value="NZ_JAFBED010000005.1"/>
</dbReference>
<feature type="transmembrane region" description="Helical" evidence="2">
    <location>
        <begin position="303"/>
        <end position="319"/>
    </location>
</feature>
<dbReference type="Pfam" id="PF10101">
    <property type="entry name" value="DUF2339"/>
    <property type="match status" value="1"/>
</dbReference>
<dbReference type="EMBL" id="JAFBED010000005">
    <property type="protein sequence ID" value="MBM7620840.1"/>
    <property type="molecule type" value="Genomic_DNA"/>
</dbReference>
<feature type="transmembrane region" description="Helical" evidence="2">
    <location>
        <begin position="452"/>
        <end position="474"/>
    </location>
</feature>
<feature type="transmembrane region" description="Helical" evidence="2">
    <location>
        <begin position="486"/>
        <end position="506"/>
    </location>
</feature>
<name>A0ABS2P345_9BACI</name>
<feature type="transmembrane region" description="Helical" evidence="2">
    <location>
        <begin position="540"/>
        <end position="558"/>
    </location>
</feature>
<feature type="transmembrane region" description="Helical" evidence="2">
    <location>
        <begin position="394"/>
        <end position="413"/>
    </location>
</feature>
<evidence type="ECO:0000256" key="2">
    <source>
        <dbReference type="SAM" id="Phobius"/>
    </source>
</evidence>
<protein>
    <submittedName>
        <fullName evidence="3">Membrane protein</fullName>
    </submittedName>
</protein>